<protein>
    <submittedName>
        <fullName evidence="3">Uncharacterized protein</fullName>
    </submittedName>
</protein>
<keyword evidence="2" id="KW-1133">Transmembrane helix</keyword>
<feature type="transmembrane region" description="Helical" evidence="2">
    <location>
        <begin position="644"/>
        <end position="663"/>
    </location>
</feature>
<evidence type="ECO:0000256" key="2">
    <source>
        <dbReference type="SAM" id="Phobius"/>
    </source>
</evidence>
<organism evidence="3 4">
    <name type="scientific">Puccinia coronata f. sp. avenae</name>
    <dbReference type="NCBI Taxonomy" id="200324"/>
    <lineage>
        <taxon>Eukaryota</taxon>
        <taxon>Fungi</taxon>
        <taxon>Dikarya</taxon>
        <taxon>Basidiomycota</taxon>
        <taxon>Pucciniomycotina</taxon>
        <taxon>Pucciniomycetes</taxon>
        <taxon>Pucciniales</taxon>
        <taxon>Pucciniaceae</taxon>
        <taxon>Puccinia</taxon>
    </lineage>
</organism>
<feature type="compositionally biased region" description="Acidic residues" evidence="1">
    <location>
        <begin position="806"/>
        <end position="821"/>
    </location>
</feature>
<evidence type="ECO:0000313" key="3">
    <source>
        <dbReference type="EMBL" id="PLW45941.1"/>
    </source>
</evidence>
<evidence type="ECO:0000256" key="1">
    <source>
        <dbReference type="SAM" id="MobiDB-lite"/>
    </source>
</evidence>
<feature type="region of interest" description="Disordered" evidence="1">
    <location>
        <begin position="806"/>
        <end position="842"/>
    </location>
</feature>
<keyword evidence="2" id="KW-0472">Membrane</keyword>
<feature type="region of interest" description="Disordered" evidence="1">
    <location>
        <begin position="170"/>
        <end position="193"/>
    </location>
</feature>
<feature type="compositionally biased region" description="Pro residues" evidence="1">
    <location>
        <begin position="48"/>
        <end position="58"/>
    </location>
</feature>
<feature type="compositionally biased region" description="Basic and acidic residues" evidence="1">
    <location>
        <begin position="832"/>
        <end position="842"/>
    </location>
</feature>
<dbReference type="Proteomes" id="UP000235388">
    <property type="component" value="Unassembled WGS sequence"/>
</dbReference>
<comment type="caution">
    <text evidence="3">The sequence shown here is derived from an EMBL/GenBank/DDBJ whole genome shotgun (WGS) entry which is preliminary data.</text>
</comment>
<dbReference type="PANTHER" id="PTHR48193:SF2">
    <property type="entry name" value="ZINC METALLOPROTEASE ZMPB"/>
    <property type="match status" value="1"/>
</dbReference>
<dbReference type="AlphaFoldDB" id="A0A2N5V7G8"/>
<feature type="compositionally biased region" description="Low complexity" evidence="1">
    <location>
        <begin position="12"/>
        <end position="44"/>
    </location>
</feature>
<dbReference type="InterPro" id="IPR053094">
    <property type="entry name" value="Zinc_metalloprotease_ZmpB"/>
</dbReference>
<gene>
    <name evidence="3" type="ORF">PCANC_09697</name>
</gene>
<feature type="compositionally biased region" description="Basic and acidic residues" evidence="1">
    <location>
        <begin position="265"/>
        <end position="283"/>
    </location>
</feature>
<feature type="compositionally biased region" description="Polar residues" evidence="1">
    <location>
        <begin position="1"/>
        <end position="11"/>
    </location>
</feature>
<accession>A0A2N5V7G8</accession>
<name>A0A2N5V7G8_9BASI</name>
<feature type="region of interest" description="Disordered" evidence="1">
    <location>
        <begin position="1"/>
        <end position="85"/>
    </location>
</feature>
<feature type="region of interest" description="Disordered" evidence="1">
    <location>
        <begin position="218"/>
        <end position="284"/>
    </location>
</feature>
<keyword evidence="4" id="KW-1185">Reference proteome</keyword>
<reference evidence="3 4" key="1">
    <citation type="submission" date="2017-11" db="EMBL/GenBank/DDBJ databases">
        <title>De novo assembly and phasing of dikaryotic genomes from two isolates of Puccinia coronata f. sp. avenae, the causal agent of oat crown rust.</title>
        <authorList>
            <person name="Miller M.E."/>
            <person name="Zhang Y."/>
            <person name="Omidvar V."/>
            <person name="Sperschneider J."/>
            <person name="Schwessinger B."/>
            <person name="Raley C."/>
            <person name="Palmer J.M."/>
            <person name="Garnica D."/>
            <person name="Upadhyaya N."/>
            <person name="Rathjen J."/>
            <person name="Taylor J.M."/>
            <person name="Park R.F."/>
            <person name="Dodds P.N."/>
            <person name="Hirsch C.D."/>
            <person name="Kianian S.F."/>
            <person name="Figueroa M."/>
        </authorList>
    </citation>
    <scope>NUCLEOTIDE SEQUENCE [LARGE SCALE GENOMIC DNA]</scope>
    <source>
        <strain evidence="3">12NC29</strain>
    </source>
</reference>
<evidence type="ECO:0000313" key="4">
    <source>
        <dbReference type="Proteomes" id="UP000235388"/>
    </source>
</evidence>
<dbReference type="EMBL" id="PGCJ01000123">
    <property type="protein sequence ID" value="PLW45941.1"/>
    <property type="molecule type" value="Genomic_DNA"/>
</dbReference>
<dbReference type="PANTHER" id="PTHR48193">
    <property type="entry name" value="ZINC METALLOPROTEASE ZMPB-RELATED"/>
    <property type="match status" value="1"/>
</dbReference>
<proteinExistence type="predicted"/>
<feature type="compositionally biased region" description="Basic and acidic residues" evidence="1">
    <location>
        <begin position="242"/>
        <end position="256"/>
    </location>
</feature>
<feature type="compositionally biased region" description="Polar residues" evidence="1">
    <location>
        <begin position="225"/>
        <end position="235"/>
    </location>
</feature>
<keyword evidence="2" id="KW-0812">Transmembrane</keyword>
<sequence length="842" mass="91571">MSDPSATPNFDSNSQASRANSQAPPSNQQALAARSAATSRAKAANPPLILPSLPPGVAPVPRGTPAGSTSTPNSSQSAAAGDKKAVDVQALAALKKKYEEGCNHLSSILKEAEDILGDRVSHHKKAWSAAETTFKTSVSKWETQIAAAKTPTIDVEAEYAAVLPSIQIPKKRAAPGTSTKNAPRRRAKKNSAAGTIEEIVGITGVDDMSISQLASALGDDGTIEPNENTQIENSGSSGGPETFDRPTARMEERDVRTSQQQSASEKQRAKEREEARAKAESEKTAAMLAGPASFLGDAWKPQCFHVLHVNASRGEPWNLRVFMVLLVTHREQATHGKRVAFMFCLLNASRGEFNVNQTLLGQLDPKNPNHRNTGKSGDELGGLLQGMVCNVIETYTLDHDLVKHLTRLNAPTAERLSPALMAAPHCSDFADLLKTAPRLVQVSFPDIFWSSENVNFATLKKALDAAFSGKPLSGSWFAVLFNLLRTNSSPLYTELGPFPVPLRHVFAKVNQAVIDSVSLASMSVTNHTPSTRPDDELKSCRDAADYLAFKINGLGPSAGGQGQVKSSSEGLFFLIKRIHHIFLALSLCFEATAIIKKETNFSKLPAMTLPVMLGMKKELMKDAFFWVGPKNMSAHNWSIMKREAYASLATFMLYGVTGLWSVFVNYRKFNAADTYGLMTLAEKRAKAILEREDAEVESAHPLVSGGWSYLNSFIIDLIIRTDFTAKPDWEACKNTWLQEITPSTIARLVLADVYLEIRNPGASLAAMGFPVPPVSMSSDLRAYGKNLVADVDISMITDPDRLRELEEEEAAAREEEEDEIPDGVPKDVAQYMDRDAVVEDSD</sequence>
<feature type="compositionally biased region" description="Polar residues" evidence="1">
    <location>
        <begin position="66"/>
        <end position="78"/>
    </location>
</feature>